<gene>
    <name evidence="1" type="ORF">NPIL_298011</name>
</gene>
<proteinExistence type="predicted"/>
<accession>A0A8X6IUJ5</accession>
<evidence type="ECO:0000313" key="2">
    <source>
        <dbReference type="Proteomes" id="UP000887013"/>
    </source>
</evidence>
<evidence type="ECO:0000313" key="1">
    <source>
        <dbReference type="EMBL" id="GFS59756.1"/>
    </source>
</evidence>
<name>A0A8X6IUJ5_NEPPI</name>
<dbReference type="EMBL" id="BMAW01093305">
    <property type="protein sequence ID" value="GFS59756.1"/>
    <property type="molecule type" value="Genomic_DNA"/>
</dbReference>
<dbReference type="AlphaFoldDB" id="A0A8X6IUJ5"/>
<dbReference type="Proteomes" id="UP000887013">
    <property type="component" value="Unassembled WGS sequence"/>
</dbReference>
<protein>
    <submittedName>
        <fullName evidence="1">Uncharacterized protein</fullName>
    </submittedName>
</protein>
<organism evidence="1 2">
    <name type="scientific">Nephila pilipes</name>
    <name type="common">Giant wood spider</name>
    <name type="synonym">Nephila maculata</name>
    <dbReference type="NCBI Taxonomy" id="299642"/>
    <lineage>
        <taxon>Eukaryota</taxon>
        <taxon>Metazoa</taxon>
        <taxon>Ecdysozoa</taxon>
        <taxon>Arthropoda</taxon>
        <taxon>Chelicerata</taxon>
        <taxon>Arachnida</taxon>
        <taxon>Araneae</taxon>
        <taxon>Araneomorphae</taxon>
        <taxon>Entelegynae</taxon>
        <taxon>Araneoidea</taxon>
        <taxon>Nephilidae</taxon>
        <taxon>Nephila</taxon>
    </lineage>
</organism>
<keyword evidence="2" id="KW-1185">Reference proteome</keyword>
<comment type="caution">
    <text evidence="1">The sequence shown here is derived from an EMBL/GenBank/DDBJ whole genome shotgun (WGS) entry which is preliminary data.</text>
</comment>
<sequence length="135" mass="15979">MQPERSGVEVQTIEWNRLSRAPKRAGIRNSESRLPRLHFSKETLRSANNLSKKRAKRQRRILRRCFEVILLLIQNVHPQMCSSGKRNMWHGNTWPHVAIGVCNFLDKRRVTVIAHSHTHLIRHLYTSCSLAFRWY</sequence>
<reference evidence="1" key="1">
    <citation type="submission" date="2020-08" db="EMBL/GenBank/DDBJ databases">
        <title>Multicomponent nature underlies the extraordinary mechanical properties of spider dragline silk.</title>
        <authorList>
            <person name="Kono N."/>
            <person name="Nakamura H."/>
            <person name="Mori M."/>
            <person name="Yoshida Y."/>
            <person name="Ohtoshi R."/>
            <person name="Malay A.D."/>
            <person name="Moran D.A.P."/>
            <person name="Tomita M."/>
            <person name="Numata K."/>
            <person name="Arakawa K."/>
        </authorList>
    </citation>
    <scope>NUCLEOTIDE SEQUENCE</scope>
</reference>